<accession>A0AAE1WJJ5</accession>
<dbReference type="InterPro" id="IPR041373">
    <property type="entry name" value="RT_RNaseH"/>
</dbReference>
<dbReference type="InterPro" id="IPR043502">
    <property type="entry name" value="DNA/RNA_pol_sf"/>
</dbReference>
<evidence type="ECO:0000313" key="8">
    <source>
        <dbReference type="EMBL" id="KAK4394522.1"/>
    </source>
</evidence>
<feature type="domain" description="Reverse transcriptase RNase H-like" evidence="7">
    <location>
        <begin position="72"/>
        <end position="112"/>
    </location>
</feature>
<dbReference type="InterPro" id="IPR050951">
    <property type="entry name" value="Retrovirus_Pol_polyprotein"/>
</dbReference>
<evidence type="ECO:0000256" key="5">
    <source>
        <dbReference type="ARBA" id="ARBA00022801"/>
    </source>
</evidence>
<keyword evidence="5" id="KW-0378">Hydrolase</keyword>
<keyword evidence="1" id="KW-0808">Transferase</keyword>
<dbReference type="CDD" id="cd09274">
    <property type="entry name" value="RNase_HI_RT_Ty3"/>
    <property type="match status" value="1"/>
</dbReference>
<keyword evidence="4" id="KW-0255">Endonuclease</keyword>
<name>A0AAE1WJJ5_9LAMI</name>
<keyword evidence="9" id="KW-1185">Reference proteome</keyword>
<evidence type="ECO:0000256" key="3">
    <source>
        <dbReference type="ARBA" id="ARBA00022722"/>
    </source>
</evidence>
<evidence type="ECO:0000313" key="9">
    <source>
        <dbReference type="Proteomes" id="UP001289374"/>
    </source>
</evidence>
<organism evidence="8 9">
    <name type="scientific">Sesamum angolense</name>
    <dbReference type="NCBI Taxonomy" id="2727404"/>
    <lineage>
        <taxon>Eukaryota</taxon>
        <taxon>Viridiplantae</taxon>
        <taxon>Streptophyta</taxon>
        <taxon>Embryophyta</taxon>
        <taxon>Tracheophyta</taxon>
        <taxon>Spermatophyta</taxon>
        <taxon>Magnoliopsida</taxon>
        <taxon>eudicotyledons</taxon>
        <taxon>Gunneridae</taxon>
        <taxon>Pentapetalae</taxon>
        <taxon>asterids</taxon>
        <taxon>lamiids</taxon>
        <taxon>Lamiales</taxon>
        <taxon>Pedaliaceae</taxon>
        <taxon>Sesamum</taxon>
    </lineage>
</organism>
<protein>
    <recommendedName>
        <fullName evidence="7">Reverse transcriptase RNase H-like domain-containing protein</fullName>
    </recommendedName>
</protein>
<evidence type="ECO:0000259" key="7">
    <source>
        <dbReference type="Pfam" id="PF17917"/>
    </source>
</evidence>
<evidence type="ECO:0000256" key="1">
    <source>
        <dbReference type="ARBA" id="ARBA00022679"/>
    </source>
</evidence>
<dbReference type="GO" id="GO:0004519">
    <property type="term" value="F:endonuclease activity"/>
    <property type="evidence" value="ECO:0007669"/>
    <property type="project" value="UniProtKB-KW"/>
</dbReference>
<dbReference type="EMBL" id="JACGWL010000009">
    <property type="protein sequence ID" value="KAK4394522.1"/>
    <property type="molecule type" value="Genomic_DNA"/>
</dbReference>
<evidence type="ECO:0000256" key="2">
    <source>
        <dbReference type="ARBA" id="ARBA00022695"/>
    </source>
</evidence>
<keyword evidence="3" id="KW-0540">Nuclease</keyword>
<dbReference type="SUPFAM" id="SSF56672">
    <property type="entry name" value="DNA/RNA polymerases"/>
    <property type="match status" value="1"/>
</dbReference>
<dbReference type="Proteomes" id="UP001289374">
    <property type="component" value="Unassembled WGS sequence"/>
</dbReference>
<dbReference type="GO" id="GO:0003964">
    <property type="term" value="F:RNA-directed DNA polymerase activity"/>
    <property type="evidence" value="ECO:0007669"/>
    <property type="project" value="UniProtKB-KW"/>
</dbReference>
<sequence>MRGSGAQVTQEQTQAKIYNMTREEALASNDEYQKKLTSTPILVLPSGNGGYVVYTDASKQGLDCVLMQNGKRHYLYEEKFQIFTDHKSLKYILTQKKLNLRQKRWIELLKDYDCTIDYHPGKENVVADAFSRKSSGTLASLGSHNPALLLEMRSMNMKLEVDQMVGLLIALQLKPNFVNEIKEAQTRDPFLLRMLERMK</sequence>
<keyword evidence="6" id="KW-0695">RNA-directed DNA polymerase</keyword>
<dbReference type="PANTHER" id="PTHR37984">
    <property type="entry name" value="PROTEIN CBG26694"/>
    <property type="match status" value="1"/>
</dbReference>
<evidence type="ECO:0000256" key="4">
    <source>
        <dbReference type="ARBA" id="ARBA00022759"/>
    </source>
</evidence>
<comment type="caution">
    <text evidence="8">The sequence shown here is derived from an EMBL/GenBank/DDBJ whole genome shotgun (WGS) entry which is preliminary data.</text>
</comment>
<dbReference type="GO" id="GO:0016787">
    <property type="term" value="F:hydrolase activity"/>
    <property type="evidence" value="ECO:0007669"/>
    <property type="project" value="UniProtKB-KW"/>
</dbReference>
<reference evidence="8" key="1">
    <citation type="submission" date="2020-06" db="EMBL/GenBank/DDBJ databases">
        <authorList>
            <person name="Li T."/>
            <person name="Hu X."/>
            <person name="Zhang T."/>
            <person name="Song X."/>
            <person name="Zhang H."/>
            <person name="Dai N."/>
            <person name="Sheng W."/>
            <person name="Hou X."/>
            <person name="Wei L."/>
        </authorList>
    </citation>
    <scope>NUCLEOTIDE SEQUENCE</scope>
    <source>
        <strain evidence="8">K16</strain>
        <tissue evidence="8">Leaf</tissue>
    </source>
</reference>
<proteinExistence type="predicted"/>
<dbReference type="Pfam" id="PF17917">
    <property type="entry name" value="RT_RNaseH"/>
    <property type="match status" value="1"/>
</dbReference>
<evidence type="ECO:0000256" key="6">
    <source>
        <dbReference type="ARBA" id="ARBA00022918"/>
    </source>
</evidence>
<gene>
    <name evidence="8" type="ORF">Sango_1606500</name>
</gene>
<dbReference type="PANTHER" id="PTHR37984:SF5">
    <property type="entry name" value="PROTEIN NYNRIN-LIKE"/>
    <property type="match status" value="1"/>
</dbReference>
<dbReference type="AlphaFoldDB" id="A0AAE1WJJ5"/>
<reference evidence="8" key="2">
    <citation type="journal article" date="2024" name="Plant">
        <title>Genomic evolution and insights into agronomic trait innovations of Sesamum species.</title>
        <authorList>
            <person name="Miao H."/>
            <person name="Wang L."/>
            <person name="Qu L."/>
            <person name="Liu H."/>
            <person name="Sun Y."/>
            <person name="Le M."/>
            <person name="Wang Q."/>
            <person name="Wei S."/>
            <person name="Zheng Y."/>
            <person name="Lin W."/>
            <person name="Duan Y."/>
            <person name="Cao H."/>
            <person name="Xiong S."/>
            <person name="Wang X."/>
            <person name="Wei L."/>
            <person name="Li C."/>
            <person name="Ma Q."/>
            <person name="Ju M."/>
            <person name="Zhao R."/>
            <person name="Li G."/>
            <person name="Mu C."/>
            <person name="Tian Q."/>
            <person name="Mei H."/>
            <person name="Zhang T."/>
            <person name="Gao T."/>
            <person name="Zhang H."/>
        </authorList>
    </citation>
    <scope>NUCLEOTIDE SEQUENCE</scope>
    <source>
        <strain evidence="8">K16</strain>
    </source>
</reference>
<keyword evidence="2" id="KW-0548">Nucleotidyltransferase</keyword>